<evidence type="ECO:0000256" key="1">
    <source>
        <dbReference type="SAM" id="Phobius"/>
    </source>
</evidence>
<name>A0AAV0GJ87_9ASTE</name>
<dbReference type="EMBL" id="CAMAPF010001130">
    <property type="protein sequence ID" value="CAH9147401.1"/>
    <property type="molecule type" value="Genomic_DNA"/>
</dbReference>
<proteinExistence type="predicted"/>
<keyword evidence="1" id="KW-0472">Membrane</keyword>
<accession>A0AAV0GJ87</accession>
<reference evidence="2" key="1">
    <citation type="submission" date="2022-07" db="EMBL/GenBank/DDBJ databases">
        <authorList>
            <person name="Macas J."/>
            <person name="Novak P."/>
            <person name="Neumann P."/>
        </authorList>
    </citation>
    <scope>NUCLEOTIDE SEQUENCE</scope>
</reference>
<gene>
    <name evidence="2" type="ORF">CEPIT_LOCUS43717</name>
</gene>
<evidence type="ECO:0000313" key="2">
    <source>
        <dbReference type="EMBL" id="CAH9147401.1"/>
    </source>
</evidence>
<evidence type="ECO:0008006" key="4">
    <source>
        <dbReference type="Google" id="ProtNLM"/>
    </source>
</evidence>
<dbReference type="Proteomes" id="UP001152523">
    <property type="component" value="Unassembled WGS sequence"/>
</dbReference>
<protein>
    <recommendedName>
        <fullName evidence="4">Secreted protein</fullName>
    </recommendedName>
</protein>
<organism evidence="2 3">
    <name type="scientific">Cuscuta epithymum</name>
    <dbReference type="NCBI Taxonomy" id="186058"/>
    <lineage>
        <taxon>Eukaryota</taxon>
        <taxon>Viridiplantae</taxon>
        <taxon>Streptophyta</taxon>
        <taxon>Embryophyta</taxon>
        <taxon>Tracheophyta</taxon>
        <taxon>Spermatophyta</taxon>
        <taxon>Magnoliopsida</taxon>
        <taxon>eudicotyledons</taxon>
        <taxon>Gunneridae</taxon>
        <taxon>Pentapetalae</taxon>
        <taxon>asterids</taxon>
        <taxon>lamiids</taxon>
        <taxon>Solanales</taxon>
        <taxon>Convolvulaceae</taxon>
        <taxon>Cuscuteae</taxon>
        <taxon>Cuscuta</taxon>
        <taxon>Cuscuta subgen. Cuscuta</taxon>
    </lineage>
</organism>
<dbReference type="AlphaFoldDB" id="A0AAV0GJ87"/>
<feature type="transmembrane region" description="Helical" evidence="1">
    <location>
        <begin position="6"/>
        <end position="27"/>
    </location>
</feature>
<keyword evidence="1" id="KW-1133">Transmembrane helix</keyword>
<comment type="caution">
    <text evidence="2">The sequence shown here is derived from an EMBL/GenBank/DDBJ whole genome shotgun (WGS) entry which is preliminary data.</text>
</comment>
<sequence length="101" mass="11780">MSSALWVLQVWGSALRCGFISFLLFAYNENSPAYMTFRKTSYFEIKNICRRLPVKWLCKEFQVSPHYVSLAVSDLLEKIFWRMFDSGFYEHCGTAGKSIKS</sequence>
<keyword evidence="1" id="KW-0812">Transmembrane</keyword>
<keyword evidence="3" id="KW-1185">Reference proteome</keyword>
<evidence type="ECO:0000313" key="3">
    <source>
        <dbReference type="Proteomes" id="UP001152523"/>
    </source>
</evidence>